<sequence>MSIIGIGIDYSNICKDYNTVYLDRDNTDPDTKKCMKKVMTWTKEFVSELLETFEYKLYNLSSTTPVKIDDVASKRFLFYSLEKEIILQSYVLDKEYAQYNNLSAWESDNKSSLLIRNDEDGGSIYFYVDKNPKVREWILEKLQKFSLDEVEFEAKQ</sequence>
<dbReference type="AlphaFoldDB" id="A0A1W1BBR4"/>
<evidence type="ECO:0000313" key="1">
    <source>
        <dbReference type="EMBL" id="SFV51040.1"/>
    </source>
</evidence>
<organism evidence="1">
    <name type="scientific">hydrothermal vent metagenome</name>
    <dbReference type="NCBI Taxonomy" id="652676"/>
    <lineage>
        <taxon>unclassified sequences</taxon>
        <taxon>metagenomes</taxon>
        <taxon>ecological metagenomes</taxon>
    </lineage>
</organism>
<proteinExistence type="predicted"/>
<dbReference type="EMBL" id="FPHF01000011">
    <property type="protein sequence ID" value="SFV51040.1"/>
    <property type="molecule type" value="Genomic_DNA"/>
</dbReference>
<name>A0A1W1BBR4_9ZZZZ</name>
<accession>A0A1W1BBR4</accession>
<gene>
    <name evidence="1" type="ORF">MNB_SM-4-487</name>
</gene>
<reference evidence="1" key="1">
    <citation type="submission" date="2016-10" db="EMBL/GenBank/DDBJ databases">
        <authorList>
            <person name="de Groot N.N."/>
        </authorList>
    </citation>
    <scope>NUCLEOTIDE SEQUENCE</scope>
</reference>
<protein>
    <submittedName>
        <fullName evidence="1">Uncharacterized protein</fullName>
    </submittedName>
</protein>